<accession>A0A4Z0YFW2</accession>
<reference evidence="2 3" key="1">
    <citation type="submission" date="2019-03" db="EMBL/GenBank/DDBJ databases">
        <title>Draft genome sequence of Xylaria hypoxylon DSM 108379, a ubiquitous saprotrophic-parasitic fungi on hardwood.</title>
        <authorList>
            <person name="Buettner E."/>
            <person name="Leonhardt S."/>
            <person name="Gebauer A.M."/>
            <person name="Liers C."/>
            <person name="Hofrichter M."/>
            <person name="Kellner H."/>
        </authorList>
    </citation>
    <scope>NUCLEOTIDE SEQUENCE [LARGE SCALE GENOMIC DNA]</scope>
    <source>
        <strain evidence="2 3">DSM 108379</strain>
    </source>
</reference>
<feature type="region of interest" description="Disordered" evidence="1">
    <location>
        <begin position="454"/>
        <end position="510"/>
    </location>
</feature>
<dbReference type="AlphaFoldDB" id="A0A4Z0YFW2"/>
<comment type="caution">
    <text evidence="2">The sequence shown here is derived from an EMBL/GenBank/DDBJ whole genome shotgun (WGS) entry which is preliminary data.</text>
</comment>
<feature type="compositionally biased region" description="Low complexity" evidence="1">
    <location>
        <begin position="468"/>
        <end position="478"/>
    </location>
</feature>
<protein>
    <recommendedName>
        <fullName evidence="4">F-box domain-containing protein</fullName>
    </recommendedName>
</protein>
<feature type="compositionally biased region" description="Basic and acidic residues" evidence="1">
    <location>
        <begin position="51"/>
        <end position="61"/>
    </location>
</feature>
<sequence>MPREKGSARPEEAEPTRAQKKKIEREEVIRQVKKRQARHGERPVNPAYDYRASKQRKDYHGQKLARRPHWQKKSKFKKSLSPSDSPAANLSVADSSMADSSADLSVADSSVADSPAANSPLDQDRIDAVCGFAKLPTEIRDEILRHILLWPHDIVVFRGWSRVYPRLRPRLNLSILSTCRMLRDQGLQILFGENTFAYDLRDPEEFQLHTDPVLEKVFGDSVVPINQYGHLIRHAKVKVNRSRIHFSSHRHGFVRAILKFLPGRGLAGVANLHTLTLEVPAERNSEINWISIAENRPDEVPICRYLQDDSKIASALFELRVQWVRILAWDRSSKCWETKLDMRYFVKDEQMRIEHEALNKDDNHNTADVAIDGGIAGDTSAATSYRTNDIDIRKEAWDRGVKDAVGGLSSLAERIKLLVADPDRAVAKGLWQPVATPNDCGPESNTKDELVSLPSNWRERSFPTNMPSGRSRTTSSRSNLNITPSAKTRTKSGAKSRVRVKSNTKVRTKAETNTDDLNIFNAGDAANEARLLEAQQGIQGNKTKPGQSSTLTEEWLENLPEHDAEDNRGPVRGDGV</sequence>
<dbReference type="EMBL" id="SKBN01000448">
    <property type="protein sequence ID" value="TGJ78121.1"/>
    <property type="molecule type" value="Genomic_DNA"/>
</dbReference>
<feature type="compositionally biased region" description="Low complexity" evidence="1">
    <location>
        <begin position="79"/>
        <end position="91"/>
    </location>
</feature>
<evidence type="ECO:0000313" key="2">
    <source>
        <dbReference type="EMBL" id="TGJ78121.1"/>
    </source>
</evidence>
<feature type="compositionally biased region" description="Basic residues" evidence="1">
    <location>
        <begin position="488"/>
        <end position="507"/>
    </location>
</feature>
<feature type="compositionally biased region" description="Basic residues" evidence="1">
    <location>
        <begin position="63"/>
        <end position="78"/>
    </location>
</feature>
<name>A0A4Z0YFW2_9PEZI</name>
<proteinExistence type="predicted"/>
<dbReference type="OrthoDB" id="5413827at2759"/>
<feature type="region of interest" description="Disordered" evidence="1">
    <location>
        <begin position="1"/>
        <end position="91"/>
    </location>
</feature>
<organism evidence="2 3">
    <name type="scientific">Xylaria hypoxylon</name>
    <dbReference type="NCBI Taxonomy" id="37992"/>
    <lineage>
        <taxon>Eukaryota</taxon>
        <taxon>Fungi</taxon>
        <taxon>Dikarya</taxon>
        <taxon>Ascomycota</taxon>
        <taxon>Pezizomycotina</taxon>
        <taxon>Sordariomycetes</taxon>
        <taxon>Xylariomycetidae</taxon>
        <taxon>Xylariales</taxon>
        <taxon>Xylariaceae</taxon>
        <taxon>Xylaria</taxon>
    </lineage>
</organism>
<dbReference type="STRING" id="37992.A0A4Z0YFW2"/>
<gene>
    <name evidence="2" type="ORF">E0Z10_g10641</name>
</gene>
<evidence type="ECO:0000256" key="1">
    <source>
        <dbReference type="SAM" id="MobiDB-lite"/>
    </source>
</evidence>
<keyword evidence="3" id="KW-1185">Reference proteome</keyword>
<evidence type="ECO:0000313" key="3">
    <source>
        <dbReference type="Proteomes" id="UP000297716"/>
    </source>
</evidence>
<evidence type="ECO:0008006" key="4">
    <source>
        <dbReference type="Google" id="ProtNLM"/>
    </source>
</evidence>
<dbReference type="Proteomes" id="UP000297716">
    <property type="component" value="Unassembled WGS sequence"/>
</dbReference>
<feature type="compositionally biased region" description="Basic and acidic residues" evidence="1">
    <location>
        <begin position="1"/>
        <end position="30"/>
    </location>
</feature>